<evidence type="ECO:0000313" key="3">
    <source>
        <dbReference type="Proteomes" id="UP000580474"/>
    </source>
</evidence>
<organism evidence="2 3">
    <name type="scientific">Saccharopolyspora gloriosae</name>
    <dbReference type="NCBI Taxonomy" id="455344"/>
    <lineage>
        <taxon>Bacteria</taxon>
        <taxon>Bacillati</taxon>
        <taxon>Actinomycetota</taxon>
        <taxon>Actinomycetes</taxon>
        <taxon>Pseudonocardiales</taxon>
        <taxon>Pseudonocardiaceae</taxon>
        <taxon>Saccharopolyspora</taxon>
    </lineage>
</organism>
<proteinExistence type="predicted"/>
<gene>
    <name evidence="2" type="ORF">BJ969_003538</name>
</gene>
<name>A0A840NEV0_9PSEU</name>
<protein>
    <submittedName>
        <fullName evidence="2">Putative transcriptional regulator</fullName>
    </submittedName>
</protein>
<feature type="region of interest" description="Disordered" evidence="1">
    <location>
        <begin position="1"/>
        <end position="63"/>
    </location>
</feature>
<reference evidence="2 3" key="1">
    <citation type="submission" date="2020-08" db="EMBL/GenBank/DDBJ databases">
        <title>Sequencing the genomes of 1000 actinobacteria strains.</title>
        <authorList>
            <person name="Klenk H.-P."/>
        </authorList>
    </citation>
    <scope>NUCLEOTIDE SEQUENCE [LARGE SCALE GENOMIC DNA]</scope>
    <source>
        <strain evidence="2 3">DSM 45582</strain>
    </source>
</reference>
<keyword evidence="3" id="KW-1185">Reference proteome</keyword>
<dbReference type="EMBL" id="JACHIV010000001">
    <property type="protein sequence ID" value="MBB5070450.1"/>
    <property type="molecule type" value="Genomic_DNA"/>
</dbReference>
<feature type="compositionally biased region" description="Basic residues" evidence="1">
    <location>
        <begin position="1"/>
        <end position="18"/>
    </location>
</feature>
<comment type="caution">
    <text evidence="2">The sequence shown here is derived from an EMBL/GenBank/DDBJ whole genome shotgun (WGS) entry which is preliminary data.</text>
</comment>
<dbReference type="Proteomes" id="UP000580474">
    <property type="component" value="Unassembled WGS sequence"/>
</dbReference>
<sequence length="241" mass="24765">MPAKNTKKTNTKSAKKNRAATAPAAQSDTAAPAADAVPDAAPAAQGGDGGPRTDAEGQLWTVLSAEPQTTAALAVAAGVGRSTAAKALPRWAQAGTVIRDVVGSRSVWSRPQHPAPEAAPDQDQDQESVSESGEVPRQPELAVVPEGATEEGAEAEPNSGQKEESALPVTQERLAPGALHGLVEDFLTEHPGVEFGPSKIGKELGRSSGAVNNALEKMTEKGVVVKTCEAPKRFTLAANDD</sequence>
<accession>A0A840NEV0</accession>
<dbReference type="RefSeq" id="WP_184479992.1">
    <property type="nucleotide sequence ID" value="NZ_JACHIV010000001.1"/>
</dbReference>
<feature type="compositionally biased region" description="Low complexity" evidence="1">
    <location>
        <begin position="19"/>
        <end position="45"/>
    </location>
</feature>
<evidence type="ECO:0000313" key="2">
    <source>
        <dbReference type="EMBL" id="MBB5070450.1"/>
    </source>
</evidence>
<feature type="region of interest" description="Disordered" evidence="1">
    <location>
        <begin position="82"/>
        <end position="170"/>
    </location>
</feature>
<evidence type="ECO:0000256" key="1">
    <source>
        <dbReference type="SAM" id="MobiDB-lite"/>
    </source>
</evidence>
<dbReference type="AlphaFoldDB" id="A0A840NEV0"/>